<evidence type="ECO:0000256" key="1">
    <source>
        <dbReference type="SAM" id="Coils"/>
    </source>
</evidence>
<organism evidence="2">
    <name type="scientific">marine metagenome</name>
    <dbReference type="NCBI Taxonomy" id="408172"/>
    <lineage>
        <taxon>unclassified sequences</taxon>
        <taxon>metagenomes</taxon>
        <taxon>ecological metagenomes</taxon>
    </lineage>
</organism>
<dbReference type="EMBL" id="UINC01001567">
    <property type="protein sequence ID" value="SUZ83801.1"/>
    <property type="molecule type" value="Genomic_DNA"/>
</dbReference>
<protein>
    <submittedName>
        <fullName evidence="2">Uncharacterized protein</fullName>
    </submittedName>
</protein>
<name>A0A381QWL3_9ZZZZ</name>
<dbReference type="AlphaFoldDB" id="A0A381QWL3"/>
<keyword evidence="1" id="KW-0175">Coiled coil</keyword>
<reference evidence="2" key="1">
    <citation type="submission" date="2018-05" db="EMBL/GenBank/DDBJ databases">
        <authorList>
            <person name="Lanie J.A."/>
            <person name="Ng W.-L."/>
            <person name="Kazmierczak K.M."/>
            <person name="Andrzejewski T.M."/>
            <person name="Davidsen T.M."/>
            <person name="Wayne K.J."/>
            <person name="Tettelin H."/>
            <person name="Glass J.I."/>
            <person name="Rusch D."/>
            <person name="Podicherti R."/>
            <person name="Tsui H.-C.T."/>
            <person name="Winkler M.E."/>
        </authorList>
    </citation>
    <scope>NUCLEOTIDE SEQUENCE</scope>
</reference>
<evidence type="ECO:0000313" key="2">
    <source>
        <dbReference type="EMBL" id="SUZ83801.1"/>
    </source>
</evidence>
<sequence length="362" mass="41017">MAKKDTYLALLRRGIDETTAQILADGGIKIGDLKKLDPETLVNNYGLKKEVAKSVLDAVMSGPRSSSRQRFLADVLSDDNKKVDKIEEQRFKREQKDIYAELQEKKEQLRLVRVEAFRNKKLVMNRLGKTIELIVKLENNLDDESKDEQRSKIRDQLETRGLEAARDHEMLDLVGTPQDIVDFRRKIAPVLCLHACPHCGEEVDPRGSNVMDGLSDFSFICWDCEEEFHASMANVVGGRLDNGSRIKIDPNIKPRIPVVKPPKKDTSRSIADLMKRDLESAGASTVELEAALQSSTLTGVLMSIDEWIDQTIAAKGYIQAQEDREEFIIATGAGATKFNKWMKKAGLRFNKQTGRWTRWEDR</sequence>
<accession>A0A381QWL3</accession>
<gene>
    <name evidence="2" type="ORF">METZ01_LOCUS36655</name>
</gene>
<feature type="coiled-coil region" evidence="1">
    <location>
        <begin position="92"/>
        <end position="119"/>
    </location>
</feature>
<proteinExistence type="predicted"/>